<proteinExistence type="inferred from homology"/>
<sequence>MKMYRKNFHLTTCSIIFAIIQFIIIIHRAKSKELSMNEFDDWDKSQKYLFVLFYSSESCKRCAQTLLDWKLFENRFGNVHLFSEVQIGHVDCNVHRDLCSREDIQELPMAKLYVELNKITRIEINYESNEYDRNSLDMFLLKQITRFGFQQQDSQRQQQQQQSDISSDESADETGGFTVMQLKAKNGLYELTDDDSALFLSQGQHFVNFYAPWCSHCQHLKPKWEMIAKSLENNEQVKISQINCQENIYACKMQYKIKEYPTLLWISNGKIVARYKGSHEIDHIKSFINSQLTDFELDKLLKKYSDADSGIEELEIDYRKKTSNVILLNTDNFKGTTDSGWTFVHFTVPWSRHCRQMKSEWDKFSINVPNSLKVAKVDCSIQEKLCTLEKIDSYPTLMLYHDGHKLPEYDDKLRTADSFLQYFNIQSNNLPKTEL</sequence>
<evidence type="ECO:0000313" key="6">
    <source>
        <dbReference type="EMBL" id="KAH9511105.1"/>
    </source>
</evidence>
<dbReference type="GO" id="GO:0003756">
    <property type="term" value="F:protein disulfide isomerase activity"/>
    <property type="evidence" value="ECO:0007669"/>
    <property type="project" value="TreeGrafter"/>
</dbReference>
<dbReference type="PANTHER" id="PTHR45672">
    <property type="entry name" value="PROTEIN DISULFIDE-ISOMERASE C17H9.14C-RELATED"/>
    <property type="match status" value="1"/>
</dbReference>
<keyword evidence="7" id="KW-1185">Reference proteome</keyword>
<gene>
    <name evidence="6" type="primary">TXNDC5_3</name>
    <name evidence="6" type="ORF">DERF_009576</name>
</gene>
<dbReference type="InterPro" id="IPR051063">
    <property type="entry name" value="PDI"/>
</dbReference>
<dbReference type="EMBL" id="ASGP02000004">
    <property type="protein sequence ID" value="KAH9511105.1"/>
    <property type="molecule type" value="Genomic_DNA"/>
</dbReference>
<protein>
    <submittedName>
        <fullName evidence="6">Thioredoxin domain-containing protein 5</fullName>
    </submittedName>
</protein>
<feature type="compositionally biased region" description="Low complexity" evidence="3">
    <location>
        <begin position="152"/>
        <end position="165"/>
    </location>
</feature>
<evidence type="ECO:0000313" key="7">
    <source>
        <dbReference type="Proteomes" id="UP000790347"/>
    </source>
</evidence>
<dbReference type="PROSITE" id="PS51352">
    <property type="entry name" value="THIOREDOXIN_2"/>
    <property type="match status" value="1"/>
</dbReference>
<dbReference type="Pfam" id="PF00085">
    <property type="entry name" value="Thioredoxin"/>
    <property type="match status" value="2"/>
</dbReference>
<accession>A0A922L457</accession>
<reference evidence="6" key="1">
    <citation type="submission" date="2013-05" db="EMBL/GenBank/DDBJ databases">
        <authorList>
            <person name="Yim A.K.Y."/>
            <person name="Chan T.F."/>
            <person name="Ji K.M."/>
            <person name="Liu X.Y."/>
            <person name="Zhou J.W."/>
            <person name="Li R.Q."/>
            <person name="Yang K.Y."/>
            <person name="Li J."/>
            <person name="Li M."/>
            <person name="Law P.T.W."/>
            <person name="Wu Y.L."/>
            <person name="Cai Z.L."/>
            <person name="Qin H."/>
            <person name="Bao Y."/>
            <person name="Leung R.K.K."/>
            <person name="Ng P.K.S."/>
            <person name="Zou J."/>
            <person name="Zhong X.J."/>
            <person name="Ran P.X."/>
            <person name="Zhong N.S."/>
            <person name="Liu Z.G."/>
            <person name="Tsui S.K.W."/>
        </authorList>
    </citation>
    <scope>NUCLEOTIDE SEQUENCE</scope>
    <source>
        <strain evidence="6">Derf</strain>
        <tissue evidence="6">Whole organism</tissue>
    </source>
</reference>
<evidence type="ECO:0000259" key="5">
    <source>
        <dbReference type="PROSITE" id="PS51352"/>
    </source>
</evidence>
<dbReference type="InterPro" id="IPR036249">
    <property type="entry name" value="Thioredoxin-like_sf"/>
</dbReference>
<evidence type="ECO:0000256" key="2">
    <source>
        <dbReference type="ARBA" id="ARBA00022729"/>
    </source>
</evidence>
<dbReference type="Gene3D" id="3.40.30.10">
    <property type="entry name" value="Glutaredoxin"/>
    <property type="match status" value="3"/>
</dbReference>
<reference evidence="6" key="2">
    <citation type="journal article" date="2022" name="Res Sq">
        <title>Comparative Genomics Reveals Insights into the Divergent Evolution of Astigmatic Mites and Household Pest Adaptations.</title>
        <authorList>
            <person name="Xiong Q."/>
            <person name="Wan A.T.-Y."/>
            <person name="Liu X.-Y."/>
            <person name="Fung C.S.-H."/>
            <person name="Xiao X."/>
            <person name="Malainual N."/>
            <person name="Hou J."/>
            <person name="Wang L."/>
            <person name="Wang M."/>
            <person name="Yang K."/>
            <person name="Cui Y."/>
            <person name="Leung E."/>
            <person name="Nong W."/>
            <person name="Shin S.-K."/>
            <person name="Au S."/>
            <person name="Jeong K.Y."/>
            <person name="Chew F.T."/>
            <person name="Hui J."/>
            <person name="Leung T.F."/>
            <person name="Tungtrongchitr A."/>
            <person name="Zhong N."/>
            <person name="Liu Z."/>
            <person name="Tsui S."/>
        </authorList>
    </citation>
    <scope>NUCLEOTIDE SEQUENCE</scope>
    <source>
        <strain evidence="6">Derf</strain>
        <tissue evidence="6">Whole organism</tissue>
    </source>
</reference>
<comment type="similarity">
    <text evidence="1">Belongs to the protein disulfide isomerase family.</text>
</comment>
<dbReference type="Proteomes" id="UP000790347">
    <property type="component" value="Unassembled WGS sequence"/>
</dbReference>
<dbReference type="PANTHER" id="PTHR45672:SF3">
    <property type="entry name" value="THIOREDOXIN DOMAIN-CONTAINING PROTEIN 5"/>
    <property type="match status" value="1"/>
</dbReference>
<feature type="region of interest" description="Disordered" evidence="3">
    <location>
        <begin position="152"/>
        <end position="173"/>
    </location>
</feature>
<keyword evidence="4" id="KW-0812">Transmembrane</keyword>
<name>A0A922L457_DERFA</name>
<feature type="transmembrane region" description="Helical" evidence="4">
    <location>
        <begin position="7"/>
        <end position="26"/>
    </location>
</feature>
<organism evidence="6 7">
    <name type="scientific">Dermatophagoides farinae</name>
    <name type="common">American house dust mite</name>
    <dbReference type="NCBI Taxonomy" id="6954"/>
    <lineage>
        <taxon>Eukaryota</taxon>
        <taxon>Metazoa</taxon>
        <taxon>Ecdysozoa</taxon>
        <taxon>Arthropoda</taxon>
        <taxon>Chelicerata</taxon>
        <taxon>Arachnida</taxon>
        <taxon>Acari</taxon>
        <taxon>Acariformes</taxon>
        <taxon>Sarcoptiformes</taxon>
        <taxon>Astigmata</taxon>
        <taxon>Psoroptidia</taxon>
        <taxon>Analgoidea</taxon>
        <taxon>Pyroglyphidae</taxon>
        <taxon>Dermatophagoidinae</taxon>
        <taxon>Dermatophagoides</taxon>
    </lineage>
</organism>
<dbReference type="SUPFAM" id="SSF52833">
    <property type="entry name" value="Thioredoxin-like"/>
    <property type="match status" value="3"/>
</dbReference>
<dbReference type="GO" id="GO:0005783">
    <property type="term" value="C:endoplasmic reticulum"/>
    <property type="evidence" value="ECO:0007669"/>
    <property type="project" value="TreeGrafter"/>
</dbReference>
<dbReference type="AlphaFoldDB" id="A0A922L457"/>
<evidence type="ECO:0000256" key="3">
    <source>
        <dbReference type="SAM" id="MobiDB-lite"/>
    </source>
</evidence>
<dbReference type="InterPro" id="IPR013766">
    <property type="entry name" value="Thioredoxin_domain"/>
</dbReference>
<keyword evidence="4" id="KW-1133">Transmembrane helix</keyword>
<keyword evidence="4" id="KW-0472">Membrane</keyword>
<keyword evidence="2" id="KW-0732">Signal</keyword>
<evidence type="ECO:0000256" key="4">
    <source>
        <dbReference type="SAM" id="Phobius"/>
    </source>
</evidence>
<dbReference type="CDD" id="cd02961">
    <property type="entry name" value="PDI_a_family"/>
    <property type="match status" value="2"/>
</dbReference>
<evidence type="ECO:0000256" key="1">
    <source>
        <dbReference type="ARBA" id="ARBA00006347"/>
    </source>
</evidence>
<comment type="caution">
    <text evidence="6">The sequence shown here is derived from an EMBL/GenBank/DDBJ whole genome shotgun (WGS) entry which is preliminary data.</text>
</comment>
<feature type="domain" description="Thioredoxin" evidence="5">
    <location>
        <begin position="160"/>
        <end position="293"/>
    </location>
</feature>
<dbReference type="GO" id="GO:0006457">
    <property type="term" value="P:protein folding"/>
    <property type="evidence" value="ECO:0007669"/>
    <property type="project" value="TreeGrafter"/>
</dbReference>